<keyword evidence="5 15" id="KW-0288">FMN</keyword>
<sequence length="322" mass="34954">MKVIDLNIAHPANLPPLALTIGNYDGVHQGHQAMLGALIKDAQQKGLASAVMVFEPQPREFFCPDDPPPRLTSLPEKAQIMTGLGVDYLIVARFDDELRQLSADAFAELLRKLNTQHLVLGDDFRFGHDRMGDTDFLIRSGLSVDHLSTVSNDDVRISSTAVREALSEQNLALAKTLLGRDYAITGEVVHGNKIGRTLDFATANVSLSRLKPAVNGIYGADVFAYKEGKVIDLSALGGGVLGIQAGSLFGTVNVGTRPSVNGSDYRLEVHLPDFNADLYGMTLKVVFLTYLHGEKKYANLDELKAGITKDVADLLAWRAQIV</sequence>
<dbReference type="Pfam" id="PF06574">
    <property type="entry name" value="FAD_syn"/>
    <property type="match status" value="1"/>
</dbReference>
<reference evidence="17 18" key="1">
    <citation type="journal article" date="2014" name="Genome Announc.">
        <title>Draft Genome Sequence of Moraxella bovoculi Strain 237T (ATCC BAA-1259T) Isolated from a Calf with Infectious Bovine Keratoconjunctivitis.</title>
        <authorList>
            <person name="Calcutt M.J."/>
            <person name="Foecking M.F."/>
            <person name="Martin N.T."/>
            <person name="Mhlanga-Mutangadura T."/>
            <person name="Reilly T.J."/>
        </authorList>
    </citation>
    <scope>NUCLEOTIDE SEQUENCE [LARGE SCALE GENOMIC DNA]</scope>
    <source>
        <strain evidence="17 18">237</strain>
    </source>
</reference>
<dbReference type="PIRSF" id="PIRSF004491">
    <property type="entry name" value="FAD_Synth"/>
    <property type="match status" value="1"/>
</dbReference>
<dbReference type="FunFam" id="3.40.50.620:FF:000021">
    <property type="entry name" value="Riboflavin biosynthesis protein"/>
    <property type="match status" value="1"/>
</dbReference>
<dbReference type="SUPFAM" id="SSF52374">
    <property type="entry name" value="Nucleotidylyl transferase"/>
    <property type="match status" value="1"/>
</dbReference>
<dbReference type="GO" id="GO:0005524">
    <property type="term" value="F:ATP binding"/>
    <property type="evidence" value="ECO:0007669"/>
    <property type="project" value="UniProtKB-UniRule"/>
</dbReference>
<keyword evidence="4 15" id="KW-0285">Flavoprotein</keyword>
<dbReference type="InterPro" id="IPR015865">
    <property type="entry name" value="Riboflavin_kinase_bac/euk"/>
</dbReference>
<evidence type="ECO:0000256" key="2">
    <source>
        <dbReference type="ARBA" id="ARBA00004726"/>
    </source>
</evidence>
<dbReference type="EMBL" id="AOMT01000022">
    <property type="protein sequence ID" value="KDN25151.1"/>
    <property type="molecule type" value="Genomic_DNA"/>
</dbReference>
<dbReference type="Proteomes" id="UP000035860">
    <property type="component" value="Unassembled WGS sequence"/>
</dbReference>
<dbReference type="EC" id="2.7.7.2" evidence="15"/>
<dbReference type="Pfam" id="PF01687">
    <property type="entry name" value="Flavokinase"/>
    <property type="match status" value="1"/>
</dbReference>
<evidence type="ECO:0000259" key="16">
    <source>
        <dbReference type="SMART" id="SM00904"/>
    </source>
</evidence>
<dbReference type="NCBIfam" id="TIGR00083">
    <property type="entry name" value="ribF"/>
    <property type="match status" value="1"/>
</dbReference>
<evidence type="ECO:0000256" key="9">
    <source>
        <dbReference type="ARBA" id="ARBA00022777"/>
    </source>
</evidence>
<dbReference type="InterPro" id="IPR015864">
    <property type="entry name" value="FAD_synthase"/>
</dbReference>
<dbReference type="GO" id="GO:0008531">
    <property type="term" value="F:riboflavin kinase activity"/>
    <property type="evidence" value="ECO:0007669"/>
    <property type="project" value="UniProtKB-UniRule"/>
</dbReference>
<comment type="pathway">
    <text evidence="3 15">Cofactor biosynthesis; FMN biosynthesis; FMN from riboflavin (ATP route): step 1/1.</text>
</comment>
<evidence type="ECO:0000256" key="1">
    <source>
        <dbReference type="ARBA" id="ARBA00002121"/>
    </source>
</evidence>
<evidence type="ECO:0000256" key="4">
    <source>
        <dbReference type="ARBA" id="ARBA00022630"/>
    </source>
</evidence>
<keyword evidence="9 15" id="KW-0418">Kinase</keyword>
<comment type="function">
    <text evidence="1">Catalyzes the phosphorylation of riboflavin to FMN followed by the adenylation of FMN to FAD.</text>
</comment>
<dbReference type="SUPFAM" id="SSF82114">
    <property type="entry name" value="Riboflavin kinase-like"/>
    <property type="match status" value="1"/>
</dbReference>
<evidence type="ECO:0000256" key="3">
    <source>
        <dbReference type="ARBA" id="ARBA00005201"/>
    </source>
</evidence>
<dbReference type="InterPro" id="IPR014729">
    <property type="entry name" value="Rossmann-like_a/b/a_fold"/>
</dbReference>
<dbReference type="GO" id="GO:0006747">
    <property type="term" value="P:FAD biosynthetic process"/>
    <property type="evidence" value="ECO:0007669"/>
    <property type="project" value="UniProtKB-UniRule"/>
</dbReference>
<comment type="pathway">
    <text evidence="2 15">Cofactor biosynthesis; FAD biosynthesis; FAD from FMN: step 1/1.</text>
</comment>
<comment type="caution">
    <text evidence="17">The sequence shown here is derived from an EMBL/GenBank/DDBJ whole genome shotgun (WGS) entry which is preliminary data.</text>
</comment>
<dbReference type="GO" id="GO:0003919">
    <property type="term" value="F:FMN adenylyltransferase activity"/>
    <property type="evidence" value="ECO:0007669"/>
    <property type="project" value="UniProtKB-UniRule"/>
</dbReference>
<dbReference type="EC" id="2.7.1.26" evidence="15"/>
<dbReference type="RefSeq" id="WP_036364571.1">
    <property type="nucleotide sequence ID" value="NZ_AOMT01000022.1"/>
</dbReference>
<evidence type="ECO:0000313" key="17">
    <source>
        <dbReference type="EMBL" id="KDN25151.1"/>
    </source>
</evidence>
<dbReference type="CDD" id="cd02064">
    <property type="entry name" value="FAD_synthetase_N"/>
    <property type="match status" value="1"/>
</dbReference>
<keyword evidence="11 15" id="KW-0067">ATP-binding</keyword>
<dbReference type="GO" id="GO:0009398">
    <property type="term" value="P:FMN biosynthetic process"/>
    <property type="evidence" value="ECO:0007669"/>
    <property type="project" value="UniProtKB-UniRule"/>
</dbReference>
<keyword evidence="10 15" id="KW-0274">FAD</keyword>
<dbReference type="PANTHER" id="PTHR22749">
    <property type="entry name" value="RIBOFLAVIN KINASE/FMN ADENYLYLTRANSFERASE"/>
    <property type="match status" value="1"/>
</dbReference>
<keyword evidence="18" id="KW-1185">Reference proteome</keyword>
<evidence type="ECO:0000256" key="12">
    <source>
        <dbReference type="ARBA" id="ARBA00023268"/>
    </source>
</evidence>
<dbReference type="InterPro" id="IPR023465">
    <property type="entry name" value="Riboflavin_kinase_dom_sf"/>
</dbReference>
<evidence type="ECO:0000256" key="5">
    <source>
        <dbReference type="ARBA" id="ARBA00022643"/>
    </source>
</evidence>
<dbReference type="OrthoDB" id="9803667at2"/>
<dbReference type="NCBIfam" id="NF004163">
    <property type="entry name" value="PRK05627.1-6"/>
    <property type="match status" value="1"/>
</dbReference>
<dbReference type="GO" id="GO:0009231">
    <property type="term" value="P:riboflavin biosynthetic process"/>
    <property type="evidence" value="ECO:0007669"/>
    <property type="project" value="InterPro"/>
</dbReference>
<keyword evidence="8 15" id="KW-0547">Nucleotide-binding</keyword>
<dbReference type="SMART" id="SM00904">
    <property type="entry name" value="Flavokinase"/>
    <property type="match status" value="1"/>
</dbReference>
<comment type="similarity">
    <text evidence="15">Belongs to the ribF family.</text>
</comment>
<evidence type="ECO:0000313" key="18">
    <source>
        <dbReference type="Proteomes" id="UP000035860"/>
    </source>
</evidence>
<evidence type="ECO:0000256" key="8">
    <source>
        <dbReference type="ARBA" id="ARBA00022741"/>
    </source>
</evidence>
<dbReference type="UniPathway" id="UPA00276">
    <property type="reaction ID" value="UER00406"/>
</dbReference>
<dbReference type="Gene3D" id="3.40.50.620">
    <property type="entry name" value="HUPs"/>
    <property type="match status" value="1"/>
</dbReference>
<dbReference type="InterPro" id="IPR002606">
    <property type="entry name" value="Riboflavin_kinase_bac"/>
</dbReference>
<evidence type="ECO:0000256" key="15">
    <source>
        <dbReference type="PIRNR" id="PIRNR004491"/>
    </source>
</evidence>
<protein>
    <recommendedName>
        <fullName evidence="15">Riboflavin biosynthesis protein</fullName>
    </recommendedName>
    <domain>
        <recommendedName>
            <fullName evidence="15">Riboflavin kinase</fullName>
            <ecNumber evidence="15">2.7.1.26</ecNumber>
        </recommendedName>
        <alternativeName>
            <fullName evidence="15">Flavokinase</fullName>
        </alternativeName>
    </domain>
    <domain>
        <recommendedName>
            <fullName evidence="15">FMN adenylyltransferase</fullName>
            <ecNumber evidence="15">2.7.7.2</ecNumber>
        </recommendedName>
        <alternativeName>
            <fullName evidence="15">FAD pyrophosphorylase</fullName>
        </alternativeName>
        <alternativeName>
            <fullName evidence="15">FAD synthase</fullName>
        </alternativeName>
    </domain>
</protein>
<evidence type="ECO:0000256" key="14">
    <source>
        <dbReference type="ARBA" id="ARBA00049494"/>
    </source>
</evidence>
<dbReference type="PANTHER" id="PTHR22749:SF6">
    <property type="entry name" value="RIBOFLAVIN KINASE"/>
    <property type="match status" value="1"/>
</dbReference>
<comment type="catalytic activity">
    <reaction evidence="14 15">
        <text>FMN + ATP + H(+) = FAD + diphosphate</text>
        <dbReference type="Rhea" id="RHEA:17237"/>
        <dbReference type="ChEBI" id="CHEBI:15378"/>
        <dbReference type="ChEBI" id="CHEBI:30616"/>
        <dbReference type="ChEBI" id="CHEBI:33019"/>
        <dbReference type="ChEBI" id="CHEBI:57692"/>
        <dbReference type="ChEBI" id="CHEBI:58210"/>
        <dbReference type="EC" id="2.7.7.2"/>
    </reaction>
</comment>
<dbReference type="Gene3D" id="2.40.30.30">
    <property type="entry name" value="Riboflavin kinase-like"/>
    <property type="match status" value="1"/>
</dbReference>
<gene>
    <name evidence="17" type="ORF">MBO_05059</name>
</gene>
<evidence type="ECO:0000256" key="11">
    <source>
        <dbReference type="ARBA" id="ARBA00022840"/>
    </source>
</evidence>
<evidence type="ECO:0000256" key="6">
    <source>
        <dbReference type="ARBA" id="ARBA00022679"/>
    </source>
</evidence>
<comment type="catalytic activity">
    <reaction evidence="13 15">
        <text>riboflavin + ATP = FMN + ADP + H(+)</text>
        <dbReference type="Rhea" id="RHEA:14357"/>
        <dbReference type="ChEBI" id="CHEBI:15378"/>
        <dbReference type="ChEBI" id="CHEBI:30616"/>
        <dbReference type="ChEBI" id="CHEBI:57986"/>
        <dbReference type="ChEBI" id="CHEBI:58210"/>
        <dbReference type="ChEBI" id="CHEBI:456216"/>
        <dbReference type="EC" id="2.7.1.26"/>
    </reaction>
</comment>
<evidence type="ECO:0000256" key="7">
    <source>
        <dbReference type="ARBA" id="ARBA00022695"/>
    </source>
</evidence>
<dbReference type="eggNOG" id="COG0196">
    <property type="taxonomic scope" value="Bacteria"/>
</dbReference>
<accession>A0A066UCN2</accession>
<dbReference type="UniPathway" id="UPA00277">
    <property type="reaction ID" value="UER00407"/>
</dbReference>
<dbReference type="InterPro" id="IPR023468">
    <property type="entry name" value="Riboflavin_kinase"/>
</dbReference>
<proteinExistence type="inferred from homology"/>
<evidence type="ECO:0000256" key="13">
    <source>
        <dbReference type="ARBA" id="ARBA00047880"/>
    </source>
</evidence>
<organism evidence="17 18">
    <name type="scientific">Moraxella bovoculi 237</name>
    <dbReference type="NCBI Taxonomy" id="743974"/>
    <lineage>
        <taxon>Bacteria</taxon>
        <taxon>Pseudomonadati</taxon>
        <taxon>Pseudomonadota</taxon>
        <taxon>Gammaproteobacteria</taxon>
        <taxon>Moraxellales</taxon>
        <taxon>Moraxellaceae</taxon>
        <taxon>Moraxella</taxon>
    </lineage>
</organism>
<keyword evidence="12" id="KW-0511">Multifunctional enzyme</keyword>
<evidence type="ECO:0000256" key="10">
    <source>
        <dbReference type="ARBA" id="ARBA00022827"/>
    </source>
</evidence>
<keyword evidence="7 15" id="KW-0548">Nucleotidyltransferase</keyword>
<keyword evidence="6 15" id="KW-0808">Transferase</keyword>
<feature type="domain" description="Riboflavin kinase" evidence="16">
    <location>
        <begin position="177"/>
        <end position="319"/>
    </location>
</feature>
<dbReference type="AlphaFoldDB" id="A0A066UCN2"/>
<name>A0A066UCN2_9GAMM</name>